<evidence type="ECO:0000256" key="4">
    <source>
        <dbReference type="ARBA" id="ARBA00022475"/>
    </source>
</evidence>
<feature type="transmembrane region" description="Helical" evidence="8">
    <location>
        <begin position="260"/>
        <end position="280"/>
    </location>
</feature>
<name>A0ABT9JBT4_9RHOB</name>
<keyword evidence="4" id="KW-1003">Cell membrane</keyword>
<keyword evidence="3 8" id="KW-0813">Transport</keyword>
<dbReference type="Pfam" id="PF02652">
    <property type="entry name" value="Lactate_perm"/>
    <property type="match status" value="1"/>
</dbReference>
<evidence type="ECO:0000313" key="10">
    <source>
        <dbReference type="Proteomes" id="UP001224997"/>
    </source>
</evidence>
<dbReference type="PANTHER" id="PTHR30003">
    <property type="entry name" value="L-LACTATE PERMEASE"/>
    <property type="match status" value="1"/>
</dbReference>
<feature type="transmembrane region" description="Helical" evidence="8">
    <location>
        <begin position="231"/>
        <end position="254"/>
    </location>
</feature>
<evidence type="ECO:0000256" key="3">
    <source>
        <dbReference type="ARBA" id="ARBA00022448"/>
    </source>
</evidence>
<dbReference type="EMBL" id="JAVAMQ010000007">
    <property type="protein sequence ID" value="MDP5307272.1"/>
    <property type="molecule type" value="Genomic_DNA"/>
</dbReference>
<feature type="transmembrane region" description="Helical" evidence="8">
    <location>
        <begin position="316"/>
        <end position="336"/>
    </location>
</feature>
<feature type="transmembrane region" description="Helical" evidence="8">
    <location>
        <begin position="441"/>
        <end position="462"/>
    </location>
</feature>
<reference evidence="9 10" key="1">
    <citation type="submission" date="2023-08" db="EMBL/GenBank/DDBJ databases">
        <authorList>
            <person name="Park J.-S."/>
        </authorList>
    </citation>
    <scope>NUCLEOTIDE SEQUENCE [LARGE SCALE GENOMIC DNA]</scope>
    <source>
        <strain evidence="9 10">2205BS29-5</strain>
    </source>
</reference>
<evidence type="ECO:0000256" key="7">
    <source>
        <dbReference type="ARBA" id="ARBA00023136"/>
    </source>
</evidence>
<protein>
    <recommendedName>
        <fullName evidence="8">L-lactate permease</fullName>
    </recommendedName>
</protein>
<gene>
    <name evidence="9" type="ORF">Q5Y72_09205</name>
</gene>
<feature type="transmembrane region" description="Helical" evidence="8">
    <location>
        <begin position="100"/>
        <end position="120"/>
    </location>
</feature>
<keyword evidence="10" id="KW-1185">Reference proteome</keyword>
<evidence type="ECO:0000256" key="1">
    <source>
        <dbReference type="ARBA" id="ARBA00004651"/>
    </source>
</evidence>
<evidence type="ECO:0000256" key="6">
    <source>
        <dbReference type="ARBA" id="ARBA00022989"/>
    </source>
</evidence>
<dbReference type="InterPro" id="IPR003804">
    <property type="entry name" value="Lactate_perm"/>
</dbReference>
<evidence type="ECO:0000256" key="2">
    <source>
        <dbReference type="ARBA" id="ARBA00010100"/>
    </source>
</evidence>
<keyword evidence="5 8" id="KW-0812">Transmembrane</keyword>
<keyword evidence="7 8" id="KW-0472">Membrane</keyword>
<dbReference type="Proteomes" id="UP001224997">
    <property type="component" value="Unassembled WGS sequence"/>
</dbReference>
<feature type="transmembrane region" description="Helical" evidence="8">
    <location>
        <begin position="533"/>
        <end position="551"/>
    </location>
</feature>
<feature type="transmembrane region" description="Helical" evidence="8">
    <location>
        <begin position="404"/>
        <end position="421"/>
    </location>
</feature>
<comment type="subcellular location">
    <subcellularLocation>
        <location evidence="8">Cell inner membrane</location>
        <topology evidence="8">Multi-pass membrane protein</topology>
    </subcellularLocation>
    <subcellularLocation>
        <location evidence="1">Cell membrane</location>
        <topology evidence="1">Multi-pass membrane protein</topology>
    </subcellularLocation>
</comment>
<comment type="caution">
    <text evidence="9">The sequence shown here is derived from an EMBL/GenBank/DDBJ whole genome shotgun (WGS) entry which is preliminary data.</text>
</comment>
<feature type="transmembrane region" description="Helical" evidence="8">
    <location>
        <begin position="155"/>
        <end position="176"/>
    </location>
</feature>
<dbReference type="PANTHER" id="PTHR30003:SF0">
    <property type="entry name" value="GLYCOLATE PERMEASE GLCA-RELATED"/>
    <property type="match status" value="1"/>
</dbReference>
<feature type="transmembrane region" description="Helical" evidence="8">
    <location>
        <begin position="196"/>
        <end position="219"/>
    </location>
</feature>
<comment type="similarity">
    <text evidence="2 8">Belongs to the lactate permease family.</text>
</comment>
<comment type="function">
    <text evidence="8">Uptake of L-lactate across the membrane. Can also transport D-lactate and glycolate.</text>
</comment>
<evidence type="ECO:0000256" key="5">
    <source>
        <dbReference type="ARBA" id="ARBA00022692"/>
    </source>
</evidence>
<organism evidence="9 10">
    <name type="scientific">Paracoccus spongiarum</name>
    <dbReference type="NCBI Taxonomy" id="3064387"/>
    <lineage>
        <taxon>Bacteria</taxon>
        <taxon>Pseudomonadati</taxon>
        <taxon>Pseudomonadota</taxon>
        <taxon>Alphaproteobacteria</taxon>
        <taxon>Rhodobacterales</taxon>
        <taxon>Paracoccaceae</taxon>
        <taxon>Paracoccus</taxon>
    </lineage>
</organism>
<evidence type="ECO:0000256" key="8">
    <source>
        <dbReference type="RuleBase" id="RU365092"/>
    </source>
</evidence>
<feature type="transmembrane region" description="Helical" evidence="8">
    <location>
        <begin position="126"/>
        <end position="148"/>
    </location>
</feature>
<feature type="transmembrane region" description="Helical" evidence="8">
    <location>
        <begin position="366"/>
        <end position="384"/>
    </location>
</feature>
<evidence type="ECO:0000313" key="9">
    <source>
        <dbReference type="EMBL" id="MDP5307272.1"/>
    </source>
</evidence>
<proteinExistence type="inferred from homology"/>
<keyword evidence="8" id="KW-0997">Cell inner membrane</keyword>
<keyword evidence="6 8" id="KW-1133">Transmembrane helix</keyword>
<accession>A0ABT9JBT4</accession>
<dbReference type="RefSeq" id="WP_305963124.1">
    <property type="nucleotide sequence ID" value="NZ_JAVAMQ010000007.1"/>
</dbReference>
<feature type="transmembrane region" description="Helical" evidence="8">
    <location>
        <begin position="557"/>
        <end position="573"/>
    </location>
</feature>
<feature type="transmembrane region" description="Helical" evidence="8">
    <location>
        <begin position="56"/>
        <end position="79"/>
    </location>
</feature>
<sequence length="590" mass="62048">MLTFVLALLPIATVFLLLVVLARSAKLSMGVAYVVTAATALLVWGTDPAKVMGATVNGAVTAVSLLYIIFGAILLLYTLEESGGIRSIRAGFTRISPDRRVQAIIIAWLFGSLIEGASGFGTPAAIAAPLLVAIGFPAMAAVLVTLIIQSTPVSFGAVGTPILVGVNTGLSGQPLVEQTIAPMAFGQYLLEIAVKVATLHGLVGFLIPLIMVGMMTRFFGARRSFADGFRIWKFALFAGLAFTLPYWIIASLLGPEFPSLLGGIIGLLIVVPAARAGFLIPQEVFDFPPRAQWDGRWIGKLDDLEDHRAGQAVMPLLKAWTPYVVVVLLLVATRTIPDLKAWLTAPARSMAFDDLFGSGINARVQWLYLPGTVLILASLFTFLFHRMRVGDFARAMRSSGSTMIAAAPALLLAVPMVQVFLNSASDSMASMPIVLAEGVSSAVGTAWPMFAPLIGSMGAFVAGSNTISNMMFSLFQFSTAEQIGLGAAGAGVVVALQAIGGAAGNMICVHNVVAASATVGLVDREGEIIRMTLIPMFYYIVQGGLIGMAVLAGGLNAWWIAALIWPTLVLFAMSRNRGAAAVATPASSRS</sequence>